<dbReference type="VEuPathDB" id="FungiDB:JI435_413760"/>
<reference evidence="2" key="1">
    <citation type="journal article" date="2021" name="BMC Genomics">
        <title>Chromosome-level genome assembly and manually-curated proteome of model necrotroph Parastagonospora nodorum Sn15 reveals a genome-wide trove of candidate effector homologs, and redundancy of virulence-related functions within an accessory chromosome.</title>
        <authorList>
            <person name="Bertazzoni S."/>
            <person name="Jones D.A.B."/>
            <person name="Phan H.T."/>
            <person name="Tan K.-C."/>
            <person name="Hane J.K."/>
        </authorList>
    </citation>
    <scope>NUCLEOTIDE SEQUENCE [LARGE SCALE GENOMIC DNA]</scope>
    <source>
        <strain evidence="2">SN15 / ATCC MYA-4574 / FGSC 10173)</strain>
    </source>
</reference>
<name>A0A7U2F795_PHANO</name>
<evidence type="ECO:0000313" key="1">
    <source>
        <dbReference type="EMBL" id="QRC99652.1"/>
    </source>
</evidence>
<organism evidence="1 2">
    <name type="scientific">Phaeosphaeria nodorum (strain SN15 / ATCC MYA-4574 / FGSC 10173)</name>
    <name type="common">Glume blotch fungus</name>
    <name type="synonym">Parastagonospora nodorum</name>
    <dbReference type="NCBI Taxonomy" id="321614"/>
    <lineage>
        <taxon>Eukaryota</taxon>
        <taxon>Fungi</taxon>
        <taxon>Dikarya</taxon>
        <taxon>Ascomycota</taxon>
        <taxon>Pezizomycotina</taxon>
        <taxon>Dothideomycetes</taxon>
        <taxon>Pleosporomycetidae</taxon>
        <taxon>Pleosporales</taxon>
        <taxon>Pleosporineae</taxon>
        <taxon>Phaeosphaeriaceae</taxon>
        <taxon>Parastagonospora</taxon>
    </lineage>
</organism>
<dbReference type="Proteomes" id="UP000663193">
    <property type="component" value="Chromosome 10"/>
</dbReference>
<sequence>MGSFLHRKWRHLGSDCFTSFPFTYFSFSFPCWFLPFIPSSSVDCQCLLCTRFPLIFPLSLSSRFIFSARVTHLHIWYLRRRTHLAMWIGRRLGDTCIGSSSLEGTELFGFFLSFLILISTRFATSTCVHFYDNNMLCNGAGSCSGMISAQEAQTPACLPKRPPCTSSLRAQNSRNTCAHLKPQRLTTPAPQTLRTSRV</sequence>
<keyword evidence="2" id="KW-1185">Reference proteome</keyword>
<protein>
    <submittedName>
        <fullName evidence="1">Uncharacterized protein</fullName>
    </submittedName>
</protein>
<evidence type="ECO:0000313" key="2">
    <source>
        <dbReference type="Proteomes" id="UP000663193"/>
    </source>
</evidence>
<accession>A0A7U2F795</accession>
<gene>
    <name evidence="1" type="ORF">JI435_413760</name>
</gene>
<dbReference type="EMBL" id="CP069032">
    <property type="protein sequence ID" value="QRC99652.1"/>
    <property type="molecule type" value="Genomic_DNA"/>
</dbReference>
<dbReference type="AlphaFoldDB" id="A0A7U2F795"/>
<proteinExistence type="predicted"/>